<reference evidence="2 3" key="2">
    <citation type="submission" date="2024-07" db="EMBL/GenBank/DDBJ databases">
        <authorList>
            <person name="Akdeniz Z."/>
        </authorList>
    </citation>
    <scope>NUCLEOTIDE SEQUENCE [LARGE SCALE GENOMIC DNA]</scope>
</reference>
<dbReference type="EMBL" id="CATOUU010000171">
    <property type="protein sequence ID" value="CAI9919415.1"/>
    <property type="molecule type" value="Genomic_DNA"/>
</dbReference>
<evidence type="ECO:0000313" key="3">
    <source>
        <dbReference type="Proteomes" id="UP001642409"/>
    </source>
</evidence>
<protein>
    <submittedName>
        <fullName evidence="2">Hypothetical_protein</fullName>
    </submittedName>
</protein>
<dbReference type="AlphaFoldDB" id="A0AA86NGT1"/>
<organism evidence="1">
    <name type="scientific">Hexamita inflata</name>
    <dbReference type="NCBI Taxonomy" id="28002"/>
    <lineage>
        <taxon>Eukaryota</taxon>
        <taxon>Metamonada</taxon>
        <taxon>Diplomonadida</taxon>
        <taxon>Hexamitidae</taxon>
        <taxon>Hexamitinae</taxon>
        <taxon>Hexamita</taxon>
    </lineage>
</organism>
<reference evidence="1" key="1">
    <citation type="submission" date="2023-06" db="EMBL/GenBank/DDBJ databases">
        <authorList>
            <person name="Kurt Z."/>
        </authorList>
    </citation>
    <scope>NUCLEOTIDE SEQUENCE</scope>
</reference>
<dbReference type="EMBL" id="CAXDID020000008">
    <property type="protein sequence ID" value="CAL5978100.1"/>
    <property type="molecule type" value="Genomic_DNA"/>
</dbReference>
<gene>
    <name evidence="2" type="ORF">HINF_LOCUS4630</name>
    <name evidence="1" type="ORF">HINF_LOCUS7060</name>
</gene>
<keyword evidence="3" id="KW-1185">Reference proteome</keyword>
<proteinExistence type="predicted"/>
<sequence>MHHLNSQYFVYSELLLQKEHLYNESILPSKYLKKFVLLNRQRVIYITELTKQQKKKQIIESEILLQQFQSGNTGARAYVSFKSLNEVCLYRFEEVRYIFKAFKSK</sequence>
<evidence type="ECO:0000313" key="2">
    <source>
        <dbReference type="EMBL" id="CAL5978100.1"/>
    </source>
</evidence>
<dbReference type="Proteomes" id="UP001642409">
    <property type="component" value="Unassembled WGS sequence"/>
</dbReference>
<evidence type="ECO:0000313" key="1">
    <source>
        <dbReference type="EMBL" id="CAI9919415.1"/>
    </source>
</evidence>
<name>A0AA86NGT1_9EUKA</name>
<comment type="caution">
    <text evidence="1">The sequence shown here is derived from an EMBL/GenBank/DDBJ whole genome shotgun (WGS) entry which is preliminary data.</text>
</comment>
<accession>A0AA86NGT1</accession>